<evidence type="ECO:0000256" key="4">
    <source>
        <dbReference type="SAM" id="MobiDB-lite"/>
    </source>
</evidence>
<dbReference type="STRING" id="1531966.A0A0A1SL59"/>
<dbReference type="PROSITE" id="PS50294">
    <property type="entry name" value="WD_REPEATS_REGION"/>
    <property type="match status" value="1"/>
</dbReference>
<dbReference type="AlphaFoldDB" id="A0A0A1SL59"/>
<feature type="region of interest" description="Disordered" evidence="4">
    <location>
        <begin position="1"/>
        <end position="30"/>
    </location>
</feature>
<dbReference type="GO" id="GO:0034657">
    <property type="term" value="C:GID complex"/>
    <property type="evidence" value="ECO:0007669"/>
    <property type="project" value="TreeGrafter"/>
</dbReference>
<dbReference type="PROSITE" id="PS50897">
    <property type="entry name" value="CTLH"/>
    <property type="match status" value="1"/>
</dbReference>
<dbReference type="PROSITE" id="PS00678">
    <property type="entry name" value="WD_REPEATS_1"/>
    <property type="match status" value="1"/>
</dbReference>
<feature type="repeat" description="WD" evidence="3">
    <location>
        <begin position="320"/>
        <end position="361"/>
    </location>
</feature>
<dbReference type="InterPro" id="IPR019775">
    <property type="entry name" value="WD40_repeat_CS"/>
</dbReference>
<dbReference type="Gene3D" id="2.130.10.10">
    <property type="entry name" value="YVTN repeat-like/Quinoprotein amine dehydrogenase"/>
    <property type="match status" value="1"/>
</dbReference>
<dbReference type="OrthoDB" id="972532at2759"/>
<feature type="domain" description="CTLH" evidence="5">
    <location>
        <begin position="93"/>
        <end position="163"/>
    </location>
</feature>
<dbReference type="PANTHER" id="PTHR22838">
    <property type="entry name" value="WD REPEAT PROTEIN 26-RELATED"/>
    <property type="match status" value="1"/>
</dbReference>
<dbReference type="CDD" id="cd00200">
    <property type="entry name" value="WD40"/>
    <property type="match status" value="1"/>
</dbReference>
<reference evidence="6 7" key="1">
    <citation type="journal article" date="2015" name="Genome Announc.">
        <title>Draft Genome Sequence and Gene Annotation of the Entomopathogenic Fungus Verticillium hemipterigenum.</title>
        <authorList>
            <person name="Horn F."/>
            <person name="Habel A."/>
            <person name="Scharf D.H."/>
            <person name="Dworschak J."/>
            <person name="Brakhage A.A."/>
            <person name="Guthke R."/>
            <person name="Hertweck C."/>
            <person name="Linde J."/>
        </authorList>
    </citation>
    <scope>NUCLEOTIDE SEQUENCE [LARGE SCALE GENOMIC DNA]</scope>
</reference>
<dbReference type="Pfam" id="PF23627">
    <property type="entry name" value="LisH_WDR26"/>
    <property type="match status" value="1"/>
</dbReference>
<sequence length="588" mass="64599">MLATTEMPPPSNGVAAAHSNGSTNTSQPDAVNGLKKAFTVNGATNGTHQPDRSSTYFGHNREEVTRILIQALSGMGYQAAAEMVSKDSGYKLESPTVAAFRTTVLTGDWAEAEKLLSGAALSEATAGTGNGLVLAAGADRDLMRFWLRQQKYLELLEKKDATRALVVLRGELTPLYQDTAKLHFLSSLLMCPSTQDLMAKAHWDGAQGESRRELLSDLSRCISPSVMLPENRLAVLLQHVKQSQIDNCVYHTEAASPSLYSDHMCDRRHFPCEVALDLDNVDGEVWQVQFSHNGAFLAACGGGDSVVIWETKTFHMVQELPGHDKGVGNISWSPDDTMIVTCSQDRYARLWDAKTGLMLKRLRRFDEPVSGCVWASGNDSFVIGTLSANGITTFYVDSDEVIEWKKTHRVQDLCGSPDGKWLVAADDQKTLHIYNAATRQLEYNMELKALPTSVSISRDSKHLLVNKRDGEAILIDLQTRTPMQKYLGHTGGDYLIRSTFGGANESFVACGSEDGNILIWHKNIGAAVERLHGHVPRCNAVAWNPADPCMLASCGDDQRVKIWTNKARCHELRLSYAQAHSSNITHHG</sequence>
<dbReference type="EMBL" id="CDHN01000001">
    <property type="protein sequence ID" value="CEJ81023.1"/>
    <property type="molecule type" value="Genomic_DNA"/>
</dbReference>
<evidence type="ECO:0000256" key="1">
    <source>
        <dbReference type="ARBA" id="ARBA00022574"/>
    </source>
</evidence>
<evidence type="ECO:0000256" key="3">
    <source>
        <dbReference type="PROSITE-ProRule" id="PRU00221"/>
    </source>
</evidence>
<proteinExistence type="predicted"/>
<dbReference type="PANTHER" id="PTHR22838:SF0">
    <property type="entry name" value="WD REPEAT-CONTAINING PROTEIN 26"/>
    <property type="match status" value="1"/>
</dbReference>
<dbReference type="SMART" id="SM00320">
    <property type="entry name" value="WD40"/>
    <property type="match status" value="6"/>
</dbReference>
<evidence type="ECO:0000313" key="6">
    <source>
        <dbReference type="EMBL" id="CEJ81023.1"/>
    </source>
</evidence>
<keyword evidence="7" id="KW-1185">Reference proteome</keyword>
<dbReference type="HOGENOM" id="CLU_000288_57_25_1"/>
<accession>A0A0A1SL59</accession>
<keyword evidence="1 3" id="KW-0853">WD repeat</keyword>
<protein>
    <recommendedName>
        <fullName evidence="5">CTLH domain-containing protein</fullName>
    </recommendedName>
</protein>
<dbReference type="InterPro" id="IPR036322">
    <property type="entry name" value="WD40_repeat_dom_sf"/>
</dbReference>
<evidence type="ECO:0000313" key="7">
    <source>
        <dbReference type="Proteomes" id="UP000039046"/>
    </source>
</evidence>
<dbReference type="PROSITE" id="PS50082">
    <property type="entry name" value="WD_REPEATS_2"/>
    <property type="match status" value="2"/>
</dbReference>
<dbReference type="InterPro" id="IPR001680">
    <property type="entry name" value="WD40_rpt"/>
</dbReference>
<dbReference type="SUPFAM" id="SSF50978">
    <property type="entry name" value="WD40 repeat-like"/>
    <property type="match status" value="1"/>
</dbReference>
<name>A0A0A1SL59_9HYPO</name>
<keyword evidence="2" id="KW-0677">Repeat</keyword>
<feature type="compositionally biased region" description="Polar residues" evidence="4">
    <location>
        <begin position="19"/>
        <end position="29"/>
    </location>
</feature>
<dbReference type="GO" id="GO:0043161">
    <property type="term" value="P:proteasome-mediated ubiquitin-dependent protein catabolic process"/>
    <property type="evidence" value="ECO:0007669"/>
    <property type="project" value="TreeGrafter"/>
</dbReference>
<feature type="repeat" description="WD" evidence="3">
    <location>
        <begin position="531"/>
        <end position="563"/>
    </location>
</feature>
<gene>
    <name evidence="6" type="ORF">VHEMI01176</name>
</gene>
<dbReference type="InterPro" id="IPR015943">
    <property type="entry name" value="WD40/YVTN_repeat-like_dom_sf"/>
</dbReference>
<dbReference type="InterPro" id="IPR006595">
    <property type="entry name" value="CTLH_C"/>
</dbReference>
<evidence type="ECO:0000256" key="2">
    <source>
        <dbReference type="ARBA" id="ARBA00022737"/>
    </source>
</evidence>
<dbReference type="Pfam" id="PF00400">
    <property type="entry name" value="WD40"/>
    <property type="match status" value="5"/>
</dbReference>
<evidence type="ECO:0000259" key="5">
    <source>
        <dbReference type="PROSITE" id="PS50897"/>
    </source>
</evidence>
<organism evidence="6 7">
    <name type="scientific">[Torrubiella] hemipterigena</name>
    <dbReference type="NCBI Taxonomy" id="1531966"/>
    <lineage>
        <taxon>Eukaryota</taxon>
        <taxon>Fungi</taxon>
        <taxon>Dikarya</taxon>
        <taxon>Ascomycota</taxon>
        <taxon>Pezizomycotina</taxon>
        <taxon>Sordariomycetes</taxon>
        <taxon>Hypocreomycetidae</taxon>
        <taxon>Hypocreales</taxon>
        <taxon>Clavicipitaceae</taxon>
        <taxon>Clavicipitaceae incertae sedis</taxon>
        <taxon>'Torrubiella' clade</taxon>
    </lineage>
</organism>
<dbReference type="Proteomes" id="UP000039046">
    <property type="component" value="Unassembled WGS sequence"/>
</dbReference>
<dbReference type="InterPro" id="IPR051350">
    <property type="entry name" value="WD_repeat-ST_regulator"/>
</dbReference>